<name>A0ABS6IA69_9MICC</name>
<reference evidence="2 3" key="1">
    <citation type="submission" date="2021-06" db="EMBL/GenBank/DDBJ databases">
        <authorList>
            <person name="Jeong J.W."/>
        </authorList>
    </citation>
    <scope>NUCLEOTIDE SEQUENCE [LARGE SCALE GENOMIC DNA]</scope>
    <source>
        <strain evidence="2 3">MMS21-TAE1-1</strain>
    </source>
</reference>
<feature type="domain" description="SnoaL-like" evidence="1">
    <location>
        <begin position="19"/>
        <end position="128"/>
    </location>
</feature>
<keyword evidence="3" id="KW-1185">Reference proteome</keyword>
<comment type="caution">
    <text evidence="2">The sequence shown here is derived from an EMBL/GenBank/DDBJ whole genome shotgun (WGS) entry which is preliminary data.</text>
</comment>
<dbReference type="EMBL" id="JAHOPC010000013">
    <property type="protein sequence ID" value="MBU8868247.1"/>
    <property type="molecule type" value="Genomic_DNA"/>
</dbReference>
<evidence type="ECO:0000313" key="2">
    <source>
        <dbReference type="EMBL" id="MBU8868247.1"/>
    </source>
</evidence>
<dbReference type="Pfam" id="PF13474">
    <property type="entry name" value="SnoaL_3"/>
    <property type="match status" value="1"/>
</dbReference>
<organism evidence="2 3">
    <name type="scientific">Paenarthrobacter aromaticivorans</name>
    <dbReference type="NCBI Taxonomy" id="2849150"/>
    <lineage>
        <taxon>Bacteria</taxon>
        <taxon>Bacillati</taxon>
        <taxon>Actinomycetota</taxon>
        <taxon>Actinomycetes</taxon>
        <taxon>Micrococcales</taxon>
        <taxon>Micrococcaceae</taxon>
        <taxon>Paenarthrobacter</taxon>
    </lineage>
</organism>
<gene>
    <name evidence="2" type="ORF">KSW38_18300</name>
</gene>
<protein>
    <submittedName>
        <fullName evidence="2">Nuclear transport factor 2 family protein</fullName>
    </submittedName>
</protein>
<accession>A0ABS6IA69</accession>
<dbReference type="InterPro" id="IPR037401">
    <property type="entry name" value="SnoaL-like"/>
</dbReference>
<evidence type="ECO:0000259" key="1">
    <source>
        <dbReference type="Pfam" id="PF13474"/>
    </source>
</evidence>
<dbReference type="Proteomes" id="UP000824166">
    <property type="component" value="Unassembled WGS sequence"/>
</dbReference>
<evidence type="ECO:0000313" key="3">
    <source>
        <dbReference type="Proteomes" id="UP000824166"/>
    </source>
</evidence>
<sequence>MGKETKAFLAEILPKQRDMTVALHKGDVTARIALWSHTDPTTLFGAHVSGVGWIDLEPKFRREATRFAGATGFEFEVVAAGTSGSLAYTVGLEHSHAVVDGVPADYTMRTTHVYRREDGAWRIVHRHSDLIPVQHP</sequence>
<proteinExistence type="predicted"/>